<protein>
    <submittedName>
        <fullName evidence="1">Uncharacterized protein</fullName>
    </submittedName>
</protein>
<reference evidence="1 2" key="1">
    <citation type="submission" date="2018-12" db="EMBL/GenBank/DDBJ databases">
        <authorList>
            <consortium name="Pathogen Informatics"/>
        </authorList>
    </citation>
    <scope>NUCLEOTIDE SEQUENCE [LARGE SCALE GENOMIC DNA]</scope>
    <source>
        <strain evidence="1 2">NCTC9997</strain>
    </source>
</reference>
<sequence>MMLAVKYLIDERSKQRKARAAIAEAPVVAPSDAAGKA</sequence>
<evidence type="ECO:0000313" key="1">
    <source>
        <dbReference type="EMBL" id="VED49652.1"/>
    </source>
</evidence>
<evidence type="ECO:0000313" key="2">
    <source>
        <dbReference type="Proteomes" id="UP000267630"/>
    </source>
</evidence>
<dbReference type="EMBL" id="LR134253">
    <property type="protein sequence ID" value="VED49652.1"/>
    <property type="molecule type" value="Genomic_DNA"/>
</dbReference>
<dbReference type="AlphaFoldDB" id="A0A7Z9CSL5"/>
<proteinExistence type="predicted"/>
<organism evidence="1 2">
    <name type="scientific">Raoultella terrigena</name>
    <name type="common">Klebsiella terrigena</name>
    <dbReference type="NCBI Taxonomy" id="577"/>
    <lineage>
        <taxon>Bacteria</taxon>
        <taxon>Pseudomonadati</taxon>
        <taxon>Pseudomonadota</taxon>
        <taxon>Gammaproteobacteria</taxon>
        <taxon>Enterobacterales</taxon>
        <taxon>Enterobacteriaceae</taxon>
        <taxon>Klebsiella/Raoultella group</taxon>
        <taxon>Raoultella</taxon>
    </lineage>
</organism>
<name>A0A7Z9CSL5_RAOTE</name>
<keyword evidence="2" id="KW-1185">Reference proteome</keyword>
<accession>A0A7Z9CSL5</accession>
<dbReference type="Proteomes" id="UP000267630">
    <property type="component" value="Chromosome 3"/>
</dbReference>
<gene>
    <name evidence="1" type="ORF">NCTC9997_02858</name>
</gene>